<comment type="caution">
    <text evidence="1">The sequence shown here is derived from an EMBL/GenBank/DDBJ whole genome shotgun (WGS) entry which is preliminary data.</text>
</comment>
<dbReference type="PROSITE" id="PS51257">
    <property type="entry name" value="PROKAR_LIPOPROTEIN"/>
    <property type="match status" value="1"/>
</dbReference>
<proteinExistence type="predicted"/>
<keyword evidence="2" id="KW-1185">Reference proteome</keyword>
<organism evidence="1 2">
    <name type="scientific">Massilia hydrophila</name>
    <dbReference type="NCBI Taxonomy" id="3044279"/>
    <lineage>
        <taxon>Bacteria</taxon>
        <taxon>Pseudomonadati</taxon>
        <taxon>Pseudomonadota</taxon>
        <taxon>Betaproteobacteria</taxon>
        <taxon>Burkholderiales</taxon>
        <taxon>Oxalobacteraceae</taxon>
        <taxon>Telluria group</taxon>
        <taxon>Massilia</taxon>
    </lineage>
</organism>
<evidence type="ECO:0000313" key="1">
    <source>
        <dbReference type="EMBL" id="MCA1857002.1"/>
    </source>
</evidence>
<dbReference type="RefSeq" id="WP_225239252.1">
    <property type="nucleotide sequence ID" value="NZ_JAHYBX010000005.1"/>
</dbReference>
<sequence>MLRISFLALFAAFPVVLTGCAGLPAAEMRLPPSIAAERVETVQGLGGWRNGSFSLSPETGTFSRGRDRVDLFSVVNWSSASTRYSLALADGSRTEAACSGKLVEVTWKAMAASAKPFSFDCEWRGARSAQLKMNAPVVSLTMKAERRGQFAMGGTTLEVQSVHEVRGSSLPLEAPIGYVFKHDGKAVGAIELNGPTPRLWRPASGNALREPVTLAALALALLWDPAT</sequence>
<reference evidence="1 2" key="1">
    <citation type="submission" date="2021-07" db="EMBL/GenBank/DDBJ databases">
        <title>Characterization of Violacein-producing bacteria and related species.</title>
        <authorList>
            <person name="Wilson H.S."/>
            <person name="De Leon M.E."/>
        </authorList>
    </citation>
    <scope>NUCLEOTIDE SEQUENCE [LARGE SCALE GENOMIC DNA]</scope>
    <source>
        <strain evidence="1 2">HSC-2F05</strain>
    </source>
</reference>
<dbReference type="EMBL" id="JAHYBX010000005">
    <property type="protein sequence ID" value="MCA1857002.1"/>
    <property type="molecule type" value="Genomic_DNA"/>
</dbReference>
<accession>A0ABS7YDC7</accession>
<protein>
    <recommendedName>
        <fullName evidence="3">Lipoprotein</fullName>
    </recommendedName>
</protein>
<name>A0ABS7YDC7_9BURK</name>
<dbReference type="Proteomes" id="UP001198602">
    <property type="component" value="Unassembled WGS sequence"/>
</dbReference>
<evidence type="ECO:0008006" key="3">
    <source>
        <dbReference type="Google" id="ProtNLM"/>
    </source>
</evidence>
<gene>
    <name evidence="1" type="ORF">LE190_13860</name>
</gene>
<evidence type="ECO:0000313" key="2">
    <source>
        <dbReference type="Proteomes" id="UP001198602"/>
    </source>
</evidence>